<gene>
    <name evidence="3" type="ORF">NE237_000649</name>
</gene>
<evidence type="ECO:0000313" key="3">
    <source>
        <dbReference type="EMBL" id="KAJ4975543.1"/>
    </source>
</evidence>
<dbReference type="Proteomes" id="UP001141806">
    <property type="component" value="Unassembled WGS sequence"/>
</dbReference>
<keyword evidence="4" id="KW-1185">Reference proteome</keyword>
<comment type="caution">
    <text evidence="3">The sequence shown here is derived from an EMBL/GenBank/DDBJ whole genome shotgun (WGS) entry which is preliminary data.</text>
</comment>
<dbReference type="PROSITE" id="PS51375">
    <property type="entry name" value="PPR"/>
    <property type="match status" value="1"/>
</dbReference>
<evidence type="ECO:0000256" key="2">
    <source>
        <dbReference type="PROSITE-ProRule" id="PRU00708"/>
    </source>
</evidence>
<dbReference type="InterPro" id="IPR046960">
    <property type="entry name" value="PPR_At4g14850-like_plant"/>
</dbReference>
<organism evidence="3 4">
    <name type="scientific">Protea cynaroides</name>
    <dbReference type="NCBI Taxonomy" id="273540"/>
    <lineage>
        <taxon>Eukaryota</taxon>
        <taxon>Viridiplantae</taxon>
        <taxon>Streptophyta</taxon>
        <taxon>Embryophyta</taxon>
        <taxon>Tracheophyta</taxon>
        <taxon>Spermatophyta</taxon>
        <taxon>Magnoliopsida</taxon>
        <taxon>Proteales</taxon>
        <taxon>Proteaceae</taxon>
        <taxon>Protea</taxon>
    </lineage>
</organism>
<feature type="repeat" description="PPR" evidence="2">
    <location>
        <begin position="65"/>
        <end position="99"/>
    </location>
</feature>
<dbReference type="Gene3D" id="1.25.40.10">
    <property type="entry name" value="Tetratricopeptide repeat domain"/>
    <property type="match status" value="1"/>
</dbReference>
<evidence type="ECO:0000256" key="1">
    <source>
        <dbReference type="ARBA" id="ARBA00022737"/>
    </source>
</evidence>
<dbReference type="GO" id="GO:0009451">
    <property type="term" value="P:RNA modification"/>
    <property type="evidence" value="ECO:0007669"/>
    <property type="project" value="InterPro"/>
</dbReference>
<dbReference type="PANTHER" id="PTHR47926:SF347">
    <property type="entry name" value="PENTATRICOPEPTIDE REPEAT-CONTAINING PROTEIN"/>
    <property type="match status" value="1"/>
</dbReference>
<dbReference type="GO" id="GO:0003723">
    <property type="term" value="F:RNA binding"/>
    <property type="evidence" value="ECO:0007669"/>
    <property type="project" value="InterPro"/>
</dbReference>
<dbReference type="Pfam" id="PF01535">
    <property type="entry name" value="PPR"/>
    <property type="match status" value="2"/>
</dbReference>
<accession>A0A9Q0KRK7</accession>
<dbReference type="PANTHER" id="PTHR47926">
    <property type="entry name" value="PENTATRICOPEPTIDE REPEAT-CONTAINING PROTEIN"/>
    <property type="match status" value="1"/>
</dbReference>
<sequence>MYSKCFSKLGDSDLEFQAACQVFDLGIAEHKKGILIIRYAGMKLLNGLRRNKIYSLVIKKNFEPHIFVGSSLLDMYAKAGRIHEARGVFDRLSERDVVSCIGIIGGYAQLDLDEDALELFIQLQKEGMESNCWRKILLWRLLVKILQKVPSFLLLCGISISEVLFKKINVRPFLMVMKLRPLKSRNSDVVRSGAHKE</sequence>
<dbReference type="EMBL" id="JAMYWD010000003">
    <property type="protein sequence ID" value="KAJ4975543.1"/>
    <property type="molecule type" value="Genomic_DNA"/>
</dbReference>
<name>A0A9Q0KRK7_9MAGN</name>
<dbReference type="OrthoDB" id="9990610at2759"/>
<evidence type="ECO:0008006" key="5">
    <source>
        <dbReference type="Google" id="ProtNLM"/>
    </source>
</evidence>
<proteinExistence type="predicted"/>
<dbReference type="InterPro" id="IPR011990">
    <property type="entry name" value="TPR-like_helical_dom_sf"/>
</dbReference>
<reference evidence="3" key="1">
    <citation type="journal article" date="2023" name="Plant J.">
        <title>The genome of the king protea, Protea cynaroides.</title>
        <authorList>
            <person name="Chang J."/>
            <person name="Duong T.A."/>
            <person name="Schoeman C."/>
            <person name="Ma X."/>
            <person name="Roodt D."/>
            <person name="Barker N."/>
            <person name="Li Z."/>
            <person name="Van de Peer Y."/>
            <person name="Mizrachi E."/>
        </authorList>
    </citation>
    <scope>NUCLEOTIDE SEQUENCE</scope>
    <source>
        <tissue evidence="3">Young leaves</tissue>
    </source>
</reference>
<dbReference type="NCBIfam" id="TIGR00756">
    <property type="entry name" value="PPR"/>
    <property type="match status" value="1"/>
</dbReference>
<protein>
    <recommendedName>
        <fullName evidence="5">Pentatricopeptide repeat-containing protein</fullName>
    </recommendedName>
</protein>
<dbReference type="InterPro" id="IPR002885">
    <property type="entry name" value="PPR_rpt"/>
</dbReference>
<keyword evidence="1" id="KW-0677">Repeat</keyword>
<dbReference type="AlphaFoldDB" id="A0A9Q0KRK7"/>
<evidence type="ECO:0000313" key="4">
    <source>
        <dbReference type="Proteomes" id="UP001141806"/>
    </source>
</evidence>